<name>A0A5K1JYX2_9APHY</name>
<gene>
    <name evidence="1" type="primary">I1RBW7</name>
</gene>
<dbReference type="EMBL" id="LR726204">
    <property type="protein sequence ID" value="VWO97228.1"/>
    <property type="molecule type" value="Genomic_DNA"/>
</dbReference>
<reference evidence="1" key="1">
    <citation type="submission" date="2019-10" db="EMBL/GenBank/DDBJ databases">
        <authorList>
            <person name="Nor Muhammad N."/>
        </authorList>
    </citation>
    <scope>NUCLEOTIDE SEQUENCE</scope>
</reference>
<protein>
    <submittedName>
        <fullName evidence="1">Uncharacterized protein</fullName>
    </submittedName>
</protein>
<accession>A0A5K1JYX2</accession>
<proteinExistence type="predicted"/>
<sequence length="300" mass="33162">MNLTPGQSHEAYIGPSSEPIKVSDFLDSARELEEGSEGYPVPVFTQSSAALSEDIRTSWTSLPQDEREKIQLECRVDDLRDVLEDTICNPQLMAYAKRMHDAAVHAIYETAEPTRKKRKRTTLADPESEVPETTALRLKHEAIRLKCWSASLTILAGSFIRPPRQPDHNTLIDVKKLGASEAKENDALLFITVYNRLSWGQKFFLRASQHVVLSSQSLGDLFDAIPCTSKEIPDETLDEASAFTGYKVPGSEDSMALDNGPGTAFCIEGVLYADAVDYAECVSDFCFSLSTLADYPIEGS</sequence>
<evidence type="ECO:0000313" key="1">
    <source>
        <dbReference type="EMBL" id="VWO97228.1"/>
    </source>
</evidence>
<dbReference type="AlphaFoldDB" id="A0A5K1JYX2"/>
<organism evidence="1">
    <name type="scientific">Ganoderma boninense</name>
    <dbReference type="NCBI Taxonomy" id="34458"/>
    <lineage>
        <taxon>Eukaryota</taxon>
        <taxon>Fungi</taxon>
        <taxon>Dikarya</taxon>
        <taxon>Basidiomycota</taxon>
        <taxon>Agaricomycotina</taxon>
        <taxon>Agaricomycetes</taxon>
        <taxon>Polyporales</taxon>
        <taxon>Polyporaceae</taxon>
        <taxon>Ganoderma</taxon>
    </lineage>
</organism>